<evidence type="ECO:0000313" key="2">
    <source>
        <dbReference type="EMBL" id="CAG8612760.1"/>
    </source>
</evidence>
<sequence length="45" mass="4780">MSSSRGLGSYDSGLRGHGSHGGRLESYDSRNSSEPRGYDSCNSVN</sequence>
<dbReference type="Proteomes" id="UP000789375">
    <property type="component" value="Unassembled WGS sequence"/>
</dbReference>
<name>A0A9N9CSK2_FUNMO</name>
<keyword evidence="3" id="KW-1185">Reference proteome</keyword>
<gene>
    <name evidence="2" type="ORF">FMOSSE_LOCUS9554</name>
</gene>
<dbReference type="EMBL" id="CAJVPP010002829">
    <property type="protein sequence ID" value="CAG8612760.1"/>
    <property type="molecule type" value="Genomic_DNA"/>
</dbReference>
<protein>
    <submittedName>
        <fullName evidence="2">11450_t:CDS:1</fullName>
    </submittedName>
</protein>
<feature type="region of interest" description="Disordered" evidence="1">
    <location>
        <begin position="1"/>
        <end position="45"/>
    </location>
</feature>
<organism evidence="2 3">
    <name type="scientific">Funneliformis mosseae</name>
    <name type="common">Endomycorrhizal fungus</name>
    <name type="synonym">Glomus mosseae</name>
    <dbReference type="NCBI Taxonomy" id="27381"/>
    <lineage>
        <taxon>Eukaryota</taxon>
        <taxon>Fungi</taxon>
        <taxon>Fungi incertae sedis</taxon>
        <taxon>Mucoromycota</taxon>
        <taxon>Glomeromycotina</taxon>
        <taxon>Glomeromycetes</taxon>
        <taxon>Glomerales</taxon>
        <taxon>Glomeraceae</taxon>
        <taxon>Funneliformis</taxon>
    </lineage>
</organism>
<evidence type="ECO:0000256" key="1">
    <source>
        <dbReference type="SAM" id="MobiDB-lite"/>
    </source>
</evidence>
<dbReference type="AlphaFoldDB" id="A0A9N9CSK2"/>
<evidence type="ECO:0000313" key="3">
    <source>
        <dbReference type="Proteomes" id="UP000789375"/>
    </source>
</evidence>
<accession>A0A9N9CSK2</accession>
<feature type="compositionally biased region" description="Basic and acidic residues" evidence="1">
    <location>
        <begin position="22"/>
        <end position="37"/>
    </location>
</feature>
<reference evidence="2" key="1">
    <citation type="submission" date="2021-06" db="EMBL/GenBank/DDBJ databases">
        <authorList>
            <person name="Kallberg Y."/>
            <person name="Tangrot J."/>
            <person name="Rosling A."/>
        </authorList>
    </citation>
    <scope>NUCLEOTIDE SEQUENCE</scope>
    <source>
        <strain evidence="2">87-6 pot B 2015</strain>
    </source>
</reference>
<comment type="caution">
    <text evidence="2">The sequence shown here is derived from an EMBL/GenBank/DDBJ whole genome shotgun (WGS) entry which is preliminary data.</text>
</comment>
<proteinExistence type="predicted"/>